<reference evidence="1" key="2">
    <citation type="submission" date="2022-10" db="EMBL/GenBank/DDBJ databases">
        <authorList>
            <consortium name="ENA_rothamsted_submissions"/>
            <consortium name="culmorum"/>
            <person name="King R."/>
        </authorList>
    </citation>
    <scope>NUCLEOTIDE SEQUENCE</scope>
</reference>
<accession>A0A9N9SLB2</accession>
<reference evidence="1" key="1">
    <citation type="submission" date="2022-01" db="EMBL/GenBank/DDBJ databases">
        <authorList>
            <person name="King R."/>
        </authorList>
    </citation>
    <scope>NUCLEOTIDE SEQUENCE</scope>
</reference>
<dbReference type="EMBL" id="OU896714">
    <property type="protein sequence ID" value="CAG9824352.1"/>
    <property type="molecule type" value="Genomic_DNA"/>
</dbReference>
<name>A0A9N9SLB2_PHACE</name>
<dbReference type="Pfam" id="PF03564">
    <property type="entry name" value="DUF1759"/>
    <property type="match status" value="1"/>
</dbReference>
<keyword evidence="2" id="KW-1185">Reference proteome</keyword>
<protein>
    <submittedName>
        <fullName evidence="1">Uncharacterized protein</fullName>
    </submittedName>
</protein>
<dbReference type="Proteomes" id="UP001153737">
    <property type="component" value="Chromosome 8"/>
</dbReference>
<sequence length="152" mass="17626">MINPALSHRIKSNCSYRRSISDIKDWLQFWSLFKRIHGDEDIEADEKFQYLLQAITRNSKPRQLIECYTPTGENYSKAIGSLRSRFGREDLLIEYYVRELLKLVLPNLANKTNLASLYDEMDAQLRALDTLGVTTDTCSAMLYPLLESSRPE</sequence>
<evidence type="ECO:0000313" key="1">
    <source>
        <dbReference type="EMBL" id="CAG9824352.1"/>
    </source>
</evidence>
<dbReference type="AlphaFoldDB" id="A0A9N9SLB2"/>
<organism evidence="1 2">
    <name type="scientific">Phaedon cochleariae</name>
    <name type="common">Mustard beetle</name>
    <dbReference type="NCBI Taxonomy" id="80249"/>
    <lineage>
        <taxon>Eukaryota</taxon>
        <taxon>Metazoa</taxon>
        <taxon>Ecdysozoa</taxon>
        <taxon>Arthropoda</taxon>
        <taxon>Hexapoda</taxon>
        <taxon>Insecta</taxon>
        <taxon>Pterygota</taxon>
        <taxon>Neoptera</taxon>
        <taxon>Endopterygota</taxon>
        <taxon>Coleoptera</taxon>
        <taxon>Polyphaga</taxon>
        <taxon>Cucujiformia</taxon>
        <taxon>Chrysomeloidea</taxon>
        <taxon>Chrysomelidae</taxon>
        <taxon>Chrysomelinae</taxon>
        <taxon>Chrysomelini</taxon>
        <taxon>Phaedon</taxon>
    </lineage>
</organism>
<evidence type="ECO:0000313" key="2">
    <source>
        <dbReference type="Proteomes" id="UP001153737"/>
    </source>
</evidence>
<dbReference type="OrthoDB" id="6768980at2759"/>
<proteinExistence type="predicted"/>
<gene>
    <name evidence="1" type="ORF">PHAECO_LOCUS11765</name>
</gene>
<dbReference type="InterPro" id="IPR005312">
    <property type="entry name" value="DUF1759"/>
</dbReference>